<feature type="domain" description="PAS" evidence="3">
    <location>
        <begin position="363"/>
        <end position="411"/>
    </location>
</feature>
<organism evidence="4 5">
    <name type="scientific">Natribaculum luteum</name>
    <dbReference type="NCBI Taxonomy" id="1586232"/>
    <lineage>
        <taxon>Archaea</taxon>
        <taxon>Methanobacteriati</taxon>
        <taxon>Methanobacteriota</taxon>
        <taxon>Stenosarchaea group</taxon>
        <taxon>Halobacteria</taxon>
        <taxon>Halobacteriales</taxon>
        <taxon>Natrialbaceae</taxon>
        <taxon>Natribaculum</taxon>
    </lineage>
</organism>
<dbReference type="SUPFAM" id="SSF55781">
    <property type="entry name" value="GAF domain-like"/>
    <property type="match status" value="2"/>
</dbReference>
<dbReference type="SMART" id="SM00065">
    <property type="entry name" value="GAF"/>
    <property type="match status" value="2"/>
</dbReference>
<dbReference type="Pfam" id="PF13185">
    <property type="entry name" value="GAF_2"/>
    <property type="match status" value="2"/>
</dbReference>
<dbReference type="InterPro" id="IPR013655">
    <property type="entry name" value="PAS_fold_3"/>
</dbReference>
<keyword evidence="2" id="KW-0804">Transcription</keyword>
<gene>
    <name evidence="4" type="ORF">ACFOZ7_05895</name>
</gene>
<dbReference type="Proteomes" id="UP001595821">
    <property type="component" value="Unassembled WGS sequence"/>
</dbReference>
<dbReference type="InterPro" id="IPR007050">
    <property type="entry name" value="HTH_bacterioopsin"/>
</dbReference>
<dbReference type="Pfam" id="PF08448">
    <property type="entry name" value="PAS_4"/>
    <property type="match status" value="2"/>
</dbReference>
<dbReference type="InterPro" id="IPR035965">
    <property type="entry name" value="PAS-like_dom_sf"/>
</dbReference>
<feature type="domain" description="PAS" evidence="3">
    <location>
        <begin position="126"/>
        <end position="196"/>
    </location>
</feature>
<sequence>MNRGLETSTVSRSIRVLATGSSWLESTVDAVATDDVSIDVTTALSADATTEYDCVLTDDPDAAAVETMTPVVLVTDLDGSSDADRLLSDGVDDVLTRRDAADDALVRHRLRQVAQLSNARRKLDERESWYRTLIERSSTILMVLDEQRRREYVSPAVERITGYSQDELVGSRVDDVVQPDDLDAYVSAFETVLENGPGATASCEYTARYADGTPHVHEAILTNRLGDPVVDGIVVSVRNVTEHRRVERELSESFERVTDAFFALDAERRFTYVNERAESILEYEESELLGRGFLEMFPDAEGTELEQAAIDAIESQEPQTVEACYEPYETWIEARMYPSPSGLSVYFRDISERIEREQEVIERTERLEMLVENVPVILYALDSTGEFTLSEGRSLEHLGLEPGEVVGESVFDAYTDYPLVCEDARRALDGEPVHSRRTIEGRIFETWYRPIVRDGTLERVIGVGVDVTERVQYEQALGALQEATKNLLTVESKQAAYEYVVDTAADALGLEAVVVYRFDERENELVPAAYSTEFVKSIRSPPRLEPGESIAWETFVQGTSQVFDDIRESQTVYGGVKTARSGLFVPLGEHGVIAALSDEIGTYDEDTLDLARLLGATTEAALDRIGRTRRLHDRERELERQNARLEQLNRAGRIREDVEELLLRADTRAEIEQGVCERLVETNEWAFAWIGEPDPGGNRLVPRAAAGPGREYLEAVTVTAVDDDDAEPAGRAAKTRSLTTVDNVAESMRSGAWQAEALSRNLQSVVSVPLVYDDFLYGILSVYADSREGFDDAIESTLAELGETIGYTIDAVQRKNALMSDEVTEIELEITGDSPLGALSERLGAAVSLEGIVPRAEESAIIFVAVETALEADEVEDIEIFDDATVIDRGDEATLLRVRFTEPFLGSIVENHGGTLRKLTADEDGVRATIDVPRSVDVREVLTWINRRGCSVSLLARRERTDGENGTLHRPSRNTLLDELTDRQREVVQAAYHGGFFEWPRRSTGEELADSLEISPPAFHNHVRTVQRKIFSALFDQDRIASGG</sequence>
<feature type="domain" description="PAS" evidence="3">
    <location>
        <begin position="246"/>
        <end position="316"/>
    </location>
</feature>
<reference evidence="4 5" key="1">
    <citation type="journal article" date="2014" name="Int. J. Syst. Evol. Microbiol.">
        <title>Complete genome sequence of Corynebacterium casei LMG S-19264T (=DSM 44701T), isolated from a smear-ripened cheese.</title>
        <authorList>
            <consortium name="US DOE Joint Genome Institute (JGI-PGF)"/>
            <person name="Walter F."/>
            <person name="Albersmeier A."/>
            <person name="Kalinowski J."/>
            <person name="Ruckert C."/>
        </authorList>
    </citation>
    <scope>NUCLEOTIDE SEQUENCE [LARGE SCALE GENOMIC DNA]</scope>
    <source>
        <strain evidence="4 5">IBRC-M 10912</strain>
    </source>
</reference>
<dbReference type="CDD" id="cd00130">
    <property type="entry name" value="PAS"/>
    <property type="match status" value="2"/>
</dbReference>
<evidence type="ECO:0000313" key="5">
    <source>
        <dbReference type="Proteomes" id="UP001595821"/>
    </source>
</evidence>
<dbReference type="InterPro" id="IPR029016">
    <property type="entry name" value="GAF-like_dom_sf"/>
</dbReference>
<dbReference type="InterPro" id="IPR013656">
    <property type="entry name" value="PAS_4"/>
</dbReference>
<name>A0ABD5NWQ0_9EURY</name>
<comment type="caution">
    <text evidence="4">The sequence shown here is derived from an EMBL/GenBank/DDBJ whole genome shotgun (WGS) entry which is preliminary data.</text>
</comment>
<dbReference type="PANTHER" id="PTHR34236:SF1">
    <property type="entry name" value="DIMETHYL SULFOXIDE REDUCTASE TRANSCRIPTIONAL ACTIVATOR"/>
    <property type="match status" value="1"/>
</dbReference>
<dbReference type="InterPro" id="IPR003018">
    <property type="entry name" value="GAF"/>
</dbReference>
<accession>A0ABD5NWQ0</accession>
<dbReference type="SMART" id="SM00091">
    <property type="entry name" value="PAS"/>
    <property type="match status" value="3"/>
</dbReference>
<dbReference type="Pfam" id="PF04967">
    <property type="entry name" value="HTH_10"/>
    <property type="match status" value="1"/>
</dbReference>
<dbReference type="SUPFAM" id="SSF55785">
    <property type="entry name" value="PYP-like sensor domain (PAS domain)"/>
    <property type="match status" value="3"/>
</dbReference>
<evidence type="ECO:0000256" key="1">
    <source>
        <dbReference type="ARBA" id="ARBA00023015"/>
    </source>
</evidence>
<protein>
    <submittedName>
        <fullName evidence="4">PAS domain S-box protein</fullName>
    </submittedName>
</protein>
<dbReference type="InterPro" id="IPR031803">
    <property type="entry name" value="BAT_GAF/HTH-assoc"/>
</dbReference>
<evidence type="ECO:0000256" key="2">
    <source>
        <dbReference type="ARBA" id="ARBA00023163"/>
    </source>
</evidence>
<dbReference type="Gene3D" id="3.30.450.20">
    <property type="entry name" value="PAS domain"/>
    <property type="match status" value="3"/>
</dbReference>
<evidence type="ECO:0000313" key="4">
    <source>
        <dbReference type="EMBL" id="MFC4246529.1"/>
    </source>
</evidence>
<dbReference type="NCBIfam" id="TIGR00229">
    <property type="entry name" value="sensory_box"/>
    <property type="match status" value="3"/>
</dbReference>
<dbReference type="Pfam" id="PF08447">
    <property type="entry name" value="PAS_3"/>
    <property type="match status" value="1"/>
</dbReference>
<dbReference type="EMBL" id="JBHSDJ010000013">
    <property type="protein sequence ID" value="MFC4246529.1"/>
    <property type="molecule type" value="Genomic_DNA"/>
</dbReference>
<evidence type="ECO:0000259" key="3">
    <source>
        <dbReference type="PROSITE" id="PS50112"/>
    </source>
</evidence>
<dbReference type="Gene3D" id="3.30.450.40">
    <property type="match status" value="2"/>
</dbReference>
<dbReference type="InterPro" id="IPR000014">
    <property type="entry name" value="PAS"/>
</dbReference>
<proteinExistence type="predicted"/>
<keyword evidence="1" id="KW-0805">Transcription regulation</keyword>
<dbReference type="PANTHER" id="PTHR34236">
    <property type="entry name" value="DIMETHYL SULFOXIDE REDUCTASE TRANSCRIPTIONAL ACTIVATOR"/>
    <property type="match status" value="1"/>
</dbReference>
<dbReference type="GeneID" id="71854690"/>
<dbReference type="Pfam" id="PF15915">
    <property type="entry name" value="BAT"/>
    <property type="match status" value="1"/>
</dbReference>
<dbReference type="AlphaFoldDB" id="A0ABD5NWQ0"/>
<dbReference type="PROSITE" id="PS50112">
    <property type="entry name" value="PAS"/>
    <property type="match status" value="3"/>
</dbReference>
<dbReference type="RefSeq" id="WP_246966845.1">
    <property type="nucleotide sequence ID" value="NZ_CP095397.1"/>
</dbReference>